<evidence type="ECO:0000313" key="1">
    <source>
        <dbReference type="EMBL" id="SOY51195.1"/>
    </source>
</evidence>
<comment type="caution">
    <text evidence="1">The sequence shown here is derived from an EMBL/GenBank/DDBJ whole genome shotgun (WGS) entry which is preliminary data.</text>
</comment>
<proteinExistence type="predicted"/>
<dbReference type="AlphaFoldDB" id="A0A975X1K1"/>
<sequence length="139" mass="15575">MSFYPSSSALDGFALSLECLQLRDGEKLAAPDFRPWRHLAIAHQPAEGSHRDFEVLGSLCRGEILLRQMAEDFLVREVLIAKGLLPDQCEERDALPRGQLAKGMQQIFSGHRVHSFVPSGISLVRHLVVSPHAMLYTHF</sequence>
<dbReference type="EMBL" id="OFSQ01000016">
    <property type="protein sequence ID" value="SOY51195.1"/>
    <property type="molecule type" value="Genomic_DNA"/>
</dbReference>
<reference evidence="1 2" key="1">
    <citation type="submission" date="2018-01" db="EMBL/GenBank/DDBJ databases">
        <authorList>
            <person name="Clerissi C."/>
        </authorList>
    </citation>
    <scope>NUCLEOTIDE SEQUENCE [LARGE SCALE GENOMIC DNA]</scope>
    <source>
        <strain evidence="1">Cupriavidus sp. LMG 19464</strain>
    </source>
</reference>
<dbReference type="Proteomes" id="UP000256780">
    <property type="component" value="Chromosome CBM2587_a"/>
</dbReference>
<name>A0A975X1K1_9BURK</name>
<gene>
    <name evidence="1" type="ORF">CBM2587_A230178</name>
</gene>
<organism evidence="1 2">
    <name type="scientific">Cupriavidus taiwanensis</name>
    <dbReference type="NCBI Taxonomy" id="164546"/>
    <lineage>
        <taxon>Bacteria</taxon>
        <taxon>Pseudomonadati</taxon>
        <taxon>Pseudomonadota</taxon>
        <taxon>Betaproteobacteria</taxon>
        <taxon>Burkholderiales</taxon>
        <taxon>Burkholderiaceae</taxon>
        <taxon>Cupriavidus</taxon>
    </lineage>
</organism>
<accession>A0A975X1K1</accession>
<protein>
    <submittedName>
        <fullName evidence="1">Uncharacterized protein</fullName>
    </submittedName>
</protein>
<evidence type="ECO:0000313" key="2">
    <source>
        <dbReference type="Proteomes" id="UP000256780"/>
    </source>
</evidence>